<sequence>ACGQKGFVEKIASYQPACDFKRVPWGWQYLPNAPP</sequence>
<proteinExistence type="predicted"/>
<name>X1TTZ8_9ZZZZ</name>
<protein>
    <submittedName>
        <fullName evidence="1">Uncharacterized protein</fullName>
    </submittedName>
</protein>
<dbReference type="EMBL" id="BARW01026744">
    <property type="protein sequence ID" value="GAJ08828.1"/>
    <property type="molecule type" value="Genomic_DNA"/>
</dbReference>
<gene>
    <name evidence="1" type="ORF">S12H4_43558</name>
</gene>
<dbReference type="AlphaFoldDB" id="X1TTZ8"/>
<comment type="caution">
    <text evidence="1">The sequence shown here is derived from an EMBL/GenBank/DDBJ whole genome shotgun (WGS) entry which is preliminary data.</text>
</comment>
<evidence type="ECO:0000313" key="1">
    <source>
        <dbReference type="EMBL" id="GAJ08828.1"/>
    </source>
</evidence>
<organism evidence="1">
    <name type="scientific">marine sediment metagenome</name>
    <dbReference type="NCBI Taxonomy" id="412755"/>
    <lineage>
        <taxon>unclassified sequences</taxon>
        <taxon>metagenomes</taxon>
        <taxon>ecological metagenomes</taxon>
    </lineage>
</organism>
<reference evidence="1" key="1">
    <citation type="journal article" date="2014" name="Front. Microbiol.">
        <title>High frequency of phylogenetically diverse reductive dehalogenase-homologous genes in deep subseafloor sedimentary metagenomes.</title>
        <authorList>
            <person name="Kawai M."/>
            <person name="Futagami T."/>
            <person name="Toyoda A."/>
            <person name="Takaki Y."/>
            <person name="Nishi S."/>
            <person name="Hori S."/>
            <person name="Arai W."/>
            <person name="Tsubouchi T."/>
            <person name="Morono Y."/>
            <person name="Uchiyama I."/>
            <person name="Ito T."/>
            <person name="Fujiyama A."/>
            <person name="Inagaki F."/>
            <person name="Takami H."/>
        </authorList>
    </citation>
    <scope>NUCLEOTIDE SEQUENCE</scope>
    <source>
        <strain evidence="1">Expedition CK06-06</strain>
    </source>
</reference>
<feature type="non-terminal residue" evidence="1">
    <location>
        <position position="1"/>
    </location>
</feature>
<accession>X1TTZ8</accession>